<comment type="caution">
    <text evidence="2">The sequence shown here is derived from an EMBL/GenBank/DDBJ whole genome shotgun (WGS) entry which is preliminary data.</text>
</comment>
<dbReference type="Proteomes" id="UP001596067">
    <property type="component" value="Unassembled WGS sequence"/>
</dbReference>
<reference evidence="3" key="1">
    <citation type="journal article" date="2019" name="Int. J. Syst. Evol. Microbiol.">
        <title>The Global Catalogue of Microorganisms (GCM) 10K type strain sequencing project: providing services to taxonomists for standard genome sequencing and annotation.</title>
        <authorList>
            <consortium name="The Broad Institute Genomics Platform"/>
            <consortium name="The Broad Institute Genome Sequencing Center for Infectious Disease"/>
            <person name="Wu L."/>
            <person name="Ma J."/>
        </authorList>
    </citation>
    <scope>NUCLEOTIDE SEQUENCE [LARGE SCALE GENOMIC DNA]</scope>
    <source>
        <strain evidence="3">CGMCC 4.1469</strain>
    </source>
</reference>
<evidence type="ECO:0000256" key="1">
    <source>
        <dbReference type="SAM" id="MobiDB-lite"/>
    </source>
</evidence>
<evidence type="ECO:0000313" key="3">
    <source>
        <dbReference type="Proteomes" id="UP001596067"/>
    </source>
</evidence>
<feature type="compositionally biased region" description="Basic and acidic residues" evidence="1">
    <location>
        <begin position="671"/>
        <end position="680"/>
    </location>
</feature>
<proteinExistence type="predicted"/>
<dbReference type="EMBL" id="JBHSOD010000004">
    <property type="protein sequence ID" value="MFC5884482.1"/>
    <property type="molecule type" value="Genomic_DNA"/>
</dbReference>
<dbReference type="RefSeq" id="WP_313762615.1">
    <property type="nucleotide sequence ID" value="NZ_BAAAVH010000110.1"/>
</dbReference>
<gene>
    <name evidence="2" type="ORF">ACFP0N_05695</name>
</gene>
<accession>A0ABW1ER95</accession>
<evidence type="ECO:0008006" key="4">
    <source>
        <dbReference type="Google" id="ProtNLM"/>
    </source>
</evidence>
<feature type="region of interest" description="Disordered" evidence="1">
    <location>
        <begin position="662"/>
        <end position="683"/>
    </location>
</feature>
<protein>
    <recommendedName>
        <fullName evidence="4">Baseplate protein J-like domain-containing protein</fullName>
    </recommendedName>
</protein>
<organism evidence="2 3">
    <name type="scientific">Kitasatospora aburaviensis</name>
    <dbReference type="NCBI Taxonomy" id="67265"/>
    <lineage>
        <taxon>Bacteria</taxon>
        <taxon>Bacillati</taxon>
        <taxon>Actinomycetota</taxon>
        <taxon>Actinomycetes</taxon>
        <taxon>Kitasatosporales</taxon>
        <taxon>Streptomycetaceae</taxon>
        <taxon>Kitasatospora</taxon>
    </lineage>
</organism>
<sequence length="897" mass="92942">MSGRPAGPGSARVPAPPLAGARPLLRAGMVGIARVDVVDADPAAGKPPLLVVRLQPADAADRAPWLLDRAGYALSGGARLHPRITDVTPTPGRRDEVTLRLDAEGDRDGYTLALVGESADPFHGTAGLRFRLDCAGTDCATEPATAAPPAPATVRIDYLARDFEGFRRALQDFVPTRAPGWAETNEADAGVMLLELFAATADGFSYVLDRVANEAFLDTATERRSVAGHLALIGCPLDEGASAETVLQFRVSHSHLLVSGFAVRQQDTAGAGPGGDGDGRDGAVFETVADALLLPAHNELTLYDWDSPDGYLPSGATSAHLVGDLPALVAGDLLALCDTVTGRAEVVRLDRAPDRLPPSAFGANGTPALTRVTWSRDTALRRDRPVRRTVVRGNLVPASHGLTRRERIVLAAPGRGGGGTTAGAAGTSAWATARPAVAVPAGVVLVTVWGLADGQDVVVVVVSPLGERTVHTVDQDGPGGVDGFPVPIVPDAPAGPWRALIGRTVEEALTAPQAVARWEVRPAGAPAAPDAPPPRLRVPVPGAPLGIDAAGRPQLQVVIDGTEWRWAPTLLDSGPRDRVFTLEFGDGGTATMLFGQGGAEPAGRGAFGLRPPDGAVVDLRFRVGLGTGGNVPAGTLTVPADQEADQAGARTGLGGWLLSVDNPVPATGGRDPQDLDDARRAGPAAAGRREVAVTARDYADAVAEFDRSAGGGLISRAGAEFRWTGSWVAVDLVLDLAGGTELDDRLAAELLAFLDRRRLAGYDLRLLPARDLPLQLALTVCVEPGFLAGAVGQDVAAALRPGVRADGSRGLFDPEHLSFGDPVLLSRLHLVLSAVPGVRSVTVDVLAPLDSATPDADTALVKATGQLTVGRDRIARLDDDPARPERGRLTLVTRGGS</sequence>
<name>A0ABW1ER95_9ACTN</name>
<evidence type="ECO:0000313" key="2">
    <source>
        <dbReference type="EMBL" id="MFC5884482.1"/>
    </source>
</evidence>
<keyword evidence="3" id="KW-1185">Reference proteome</keyword>